<evidence type="ECO:0000256" key="5">
    <source>
        <dbReference type="SAM" id="MobiDB-lite"/>
    </source>
</evidence>
<dbReference type="PANTHER" id="PTHR14324:SF3">
    <property type="entry name" value="CONDENSIN-2 COMPLEX SUBUNIT H2"/>
    <property type="match status" value="1"/>
</dbReference>
<dbReference type="InterPro" id="IPR031739">
    <property type="entry name" value="Ncaph2"/>
</dbReference>
<feature type="region of interest" description="Disordered" evidence="5">
    <location>
        <begin position="292"/>
        <end position="317"/>
    </location>
</feature>
<dbReference type="InterPro" id="IPR009378">
    <property type="entry name" value="H2_N"/>
</dbReference>
<dbReference type="AlphaFoldDB" id="A0AAV7KKF8"/>
<keyword evidence="4" id="KW-0175">Coiled coil</keyword>
<evidence type="ECO:0000256" key="4">
    <source>
        <dbReference type="SAM" id="Coils"/>
    </source>
</evidence>
<dbReference type="GO" id="GO:0003682">
    <property type="term" value="F:chromatin binding"/>
    <property type="evidence" value="ECO:0007669"/>
    <property type="project" value="TreeGrafter"/>
</dbReference>
<feature type="domain" description="Condensin-2 complex subunit H2 C-terminal" evidence="7">
    <location>
        <begin position="459"/>
        <end position="571"/>
    </location>
</feature>
<organism evidence="8 9">
    <name type="scientific">Oopsacas minuta</name>
    <dbReference type="NCBI Taxonomy" id="111878"/>
    <lineage>
        <taxon>Eukaryota</taxon>
        <taxon>Metazoa</taxon>
        <taxon>Porifera</taxon>
        <taxon>Hexactinellida</taxon>
        <taxon>Hexasterophora</taxon>
        <taxon>Lyssacinosida</taxon>
        <taxon>Leucopsacidae</taxon>
        <taxon>Oopsacas</taxon>
    </lineage>
</organism>
<accession>A0AAV7KKF8</accession>
<proteinExistence type="inferred from homology"/>
<dbReference type="GO" id="GO:0051306">
    <property type="term" value="P:mitotic sister chromatid separation"/>
    <property type="evidence" value="ECO:0007669"/>
    <property type="project" value="TreeGrafter"/>
</dbReference>
<evidence type="ECO:0000256" key="2">
    <source>
        <dbReference type="ARBA" id="ARBA00007844"/>
    </source>
</evidence>
<feature type="region of interest" description="Disordered" evidence="5">
    <location>
        <begin position="367"/>
        <end position="424"/>
    </location>
</feature>
<dbReference type="PANTHER" id="PTHR14324">
    <property type="entry name" value="CONDENSIN-2 COMPLEX SUBUNIT H2"/>
    <property type="match status" value="1"/>
</dbReference>
<dbReference type="Proteomes" id="UP001165289">
    <property type="component" value="Unassembled WGS sequence"/>
</dbReference>
<dbReference type="GO" id="GO:0000796">
    <property type="term" value="C:condensin complex"/>
    <property type="evidence" value="ECO:0007669"/>
    <property type="project" value="TreeGrafter"/>
</dbReference>
<keyword evidence="9" id="KW-1185">Reference proteome</keyword>
<sequence>MTQSSDNQRFQQLLAPIRDLSENWNIDLASQLEEYLEEIEQVEITFDNGKTKIDFIEAALLIQGSTQVFSRKVEYLYSLVVQTLELLTNQKRPDTDNTSPHHILRVQHHAVVDILTLDDVPTRVSELKESAIKDEKLIPETPTVLLSTDCTLPTPLYSTSKELIGKRQDFHLLTATPHYSGTLLIEPNLAYSLEKEANIYDCTLMPEHKSPVYEEGGYDVSAYDSPIHGSPPTPQRSITSGSTRAPNTALSMMQSGPPLTADKTLQLASLSNNPFMTLLNPYDTPAGGLKPFKRGKCHRIPPNLMTSSGPGKRRRDVQPATCGMLDQLTDNLWSEKKHFPKNTLLRLSFLANEDMFWIEQKRRSDEAKKYQKTTALQRSRGDSSIPVSKFYSDLEPQSADCDSEIDEPDCLPDELPDDNEPDLLPQDVPDFDTEVPYLPSFNEQNDGAPQPGIAGYARKVRLYLDDVRNKAQKHAHNTALSTRVEEWRRFVSPLLEKEANETVFDIHESSQSLVSHIKAQENTSIKWSELTTGMQPHEKAGNFLTSLVLANNYNIQLDKDENGNVTLSLLNEKLAFEEVAHFVAPSLEN</sequence>
<feature type="compositionally biased region" description="Acidic residues" evidence="5">
    <location>
        <begin position="401"/>
        <end position="421"/>
    </location>
</feature>
<evidence type="ECO:0000313" key="8">
    <source>
        <dbReference type="EMBL" id="KAI6661543.1"/>
    </source>
</evidence>
<evidence type="ECO:0000313" key="9">
    <source>
        <dbReference type="Proteomes" id="UP001165289"/>
    </source>
</evidence>
<name>A0AAV7KKF8_9METZ</name>
<evidence type="ECO:0000256" key="3">
    <source>
        <dbReference type="ARBA" id="ARBA00023242"/>
    </source>
</evidence>
<comment type="caution">
    <text evidence="8">The sequence shown here is derived from an EMBL/GenBank/DDBJ whole genome shotgun (WGS) entry which is preliminary data.</text>
</comment>
<dbReference type="Pfam" id="PF16858">
    <property type="entry name" value="CNDH2_C"/>
    <property type="match status" value="1"/>
</dbReference>
<reference evidence="8 9" key="1">
    <citation type="journal article" date="2023" name="BMC Biol.">
        <title>The compact genome of the sponge Oopsacas minuta (Hexactinellida) is lacking key metazoan core genes.</title>
        <authorList>
            <person name="Santini S."/>
            <person name="Schenkelaars Q."/>
            <person name="Jourda C."/>
            <person name="Duchesne M."/>
            <person name="Belahbib H."/>
            <person name="Rocher C."/>
            <person name="Selva M."/>
            <person name="Riesgo A."/>
            <person name="Vervoort M."/>
            <person name="Leys S.P."/>
            <person name="Kodjabachian L."/>
            <person name="Le Bivic A."/>
            <person name="Borchiellini C."/>
            <person name="Claverie J.M."/>
            <person name="Renard E."/>
        </authorList>
    </citation>
    <scope>NUCLEOTIDE SEQUENCE [LARGE SCALE GENOMIC DNA]</scope>
    <source>
        <strain evidence="8">SPO-2</strain>
    </source>
</reference>
<comment type="subcellular location">
    <subcellularLocation>
        <location evidence="1">Nucleus</location>
    </subcellularLocation>
</comment>
<dbReference type="InterPro" id="IPR031737">
    <property type="entry name" value="CNDH2_C"/>
</dbReference>
<keyword evidence="3" id="KW-0539">Nucleus</keyword>
<evidence type="ECO:0000256" key="1">
    <source>
        <dbReference type="ARBA" id="ARBA00004123"/>
    </source>
</evidence>
<comment type="similarity">
    <text evidence="2">Belongs to the CND2 H2 (condensin-2 subunit 2) family.</text>
</comment>
<gene>
    <name evidence="8" type="ORF">LOD99_13416</name>
</gene>
<dbReference type="EMBL" id="JAKMXF010000011">
    <property type="protein sequence ID" value="KAI6661543.1"/>
    <property type="molecule type" value="Genomic_DNA"/>
</dbReference>
<protein>
    <submittedName>
        <fullName evidence="8">Condensin-2 complex subunit H2-like isoform X3</fullName>
    </submittedName>
</protein>
<dbReference type="Pfam" id="PF06278">
    <property type="entry name" value="CNDH2_N"/>
    <property type="match status" value="1"/>
</dbReference>
<feature type="coiled-coil region" evidence="4">
    <location>
        <begin position="25"/>
        <end position="52"/>
    </location>
</feature>
<evidence type="ECO:0000259" key="6">
    <source>
        <dbReference type="Pfam" id="PF06278"/>
    </source>
</evidence>
<dbReference type="GO" id="GO:0010032">
    <property type="term" value="P:meiotic chromosome condensation"/>
    <property type="evidence" value="ECO:0007669"/>
    <property type="project" value="TreeGrafter"/>
</dbReference>
<evidence type="ECO:0000259" key="7">
    <source>
        <dbReference type="Pfam" id="PF16858"/>
    </source>
</evidence>
<dbReference type="GO" id="GO:0005634">
    <property type="term" value="C:nucleus"/>
    <property type="evidence" value="ECO:0007669"/>
    <property type="project" value="UniProtKB-SubCell"/>
</dbReference>
<feature type="domain" description="Condensin II complex subunit H2 N-terminal" evidence="6">
    <location>
        <begin position="8"/>
        <end position="100"/>
    </location>
</feature>